<dbReference type="PROSITE" id="PS01091">
    <property type="entry name" value="TATD_3"/>
    <property type="match status" value="1"/>
</dbReference>
<dbReference type="PROSITE" id="PS01137">
    <property type="entry name" value="TATD_1"/>
    <property type="match status" value="1"/>
</dbReference>
<gene>
    <name evidence="4" type="ORF">US36_C0004G0018</name>
</gene>
<keyword evidence="2 4" id="KW-0378">Hydrolase</keyword>
<dbReference type="SUPFAM" id="SSF51556">
    <property type="entry name" value="Metallo-dependent hydrolases"/>
    <property type="match status" value="1"/>
</dbReference>
<keyword evidence="1 3" id="KW-0479">Metal-binding</keyword>
<feature type="binding site" evidence="3">
    <location>
        <position position="9"/>
    </location>
    <ligand>
        <name>a divalent metal cation</name>
        <dbReference type="ChEBI" id="CHEBI:60240"/>
        <label>1</label>
    </ligand>
</feature>
<sequence>MKVKLVDTHTHVNFNAFKNDSKEVIERALEAGIWMINVGSQSSTSTRAVEMAENYQEGVYAAIGLHPTHLVKEKVEKEESGELIKYETRAEEFDENYYLELGKSKKTVAIGECGLDYFRLNGEIETKKEKQKETFIKHIELAHKIKKPLIIHCRDAPKESKLPLGQAHDDMLKILNLRKQNLNFPCGVMHFFTGTLEEAHKYIDLGFYISFSGVITFAKNYDELVENLPLERILIETDAPYVAPLPYRGKRNEPLYVAEVAKKISEIKKISFEEVARQTLENSRELFKI</sequence>
<dbReference type="FunFam" id="3.20.20.140:FF:000005">
    <property type="entry name" value="TatD family hydrolase"/>
    <property type="match status" value="1"/>
</dbReference>
<dbReference type="GO" id="GO:0046872">
    <property type="term" value="F:metal ion binding"/>
    <property type="evidence" value="ECO:0007669"/>
    <property type="project" value="UniProtKB-KW"/>
</dbReference>
<name>A0A0G0FZ85_9BACT</name>
<comment type="caution">
    <text evidence="4">The sequence shown here is derived from an EMBL/GenBank/DDBJ whole genome shotgun (WGS) entry which is preliminary data.</text>
</comment>
<dbReference type="AlphaFoldDB" id="A0A0G0FZ85"/>
<reference evidence="4 5" key="1">
    <citation type="journal article" date="2015" name="Nature">
        <title>rRNA introns, odd ribosomes, and small enigmatic genomes across a large radiation of phyla.</title>
        <authorList>
            <person name="Brown C.T."/>
            <person name="Hug L.A."/>
            <person name="Thomas B.C."/>
            <person name="Sharon I."/>
            <person name="Castelle C.J."/>
            <person name="Singh A."/>
            <person name="Wilkins M.J."/>
            <person name="Williams K.H."/>
            <person name="Banfield J.F."/>
        </authorList>
    </citation>
    <scope>NUCLEOTIDE SEQUENCE [LARGE SCALE GENOMIC DNA]</scope>
</reference>
<dbReference type="Pfam" id="PF01026">
    <property type="entry name" value="TatD_DNase"/>
    <property type="match status" value="1"/>
</dbReference>
<dbReference type="PATRIC" id="fig|1619010.3.peg.187"/>
<dbReference type="InterPro" id="IPR018228">
    <property type="entry name" value="DNase_TatD-rel_CS"/>
</dbReference>
<dbReference type="Proteomes" id="UP000034044">
    <property type="component" value="Unassembled WGS sequence"/>
</dbReference>
<feature type="binding site" evidence="3">
    <location>
        <position position="11"/>
    </location>
    <ligand>
        <name>a divalent metal cation</name>
        <dbReference type="ChEBI" id="CHEBI:60240"/>
        <label>1</label>
    </ligand>
</feature>
<feature type="binding site" evidence="3">
    <location>
        <position position="112"/>
    </location>
    <ligand>
        <name>a divalent metal cation</name>
        <dbReference type="ChEBI" id="CHEBI:60240"/>
        <label>1</label>
    </ligand>
</feature>
<organism evidence="4 5">
    <name type="scientific">Candidatus Wolfebacteria bacterium GW2011_GWC1_37_10</name>
    <dbReference type="NCBI Taxonomy" id="1619010"/>
    <lineage>
        <taxon>Bacteria</taxon>
        <taxon>Candidatus Wolfeibacteriota</taxon>
    </lineage>
</organism>
<feature type="binding site" evidence="3">
    <location>
        <position position="152"/>
    </location>
    <ligand>
        <name>a divalent metal cation</name>
        <dbReference type="ChEBI" id="CHEBI:60240"/>
        <label>2</label>
    </ligand>
</feature>
<accession>A0A0G0FZ85</accession>
<feature type="binding site" evidence="3">
    <location>
        <position position="190"/>
    </location>
    <ligand>
        <name>a divalent metal cation</name>
        <dbReference type="ChEBI" id="CHEBI:60240"/>
        <label>2</label>
    </ligand>
</feature>
<dbReference type="GO" id="GO:0005829">
    <property type="term" value="C:cytosol"/>
    <property type="evidence" value="ECO:0007669"/>
    <property type="project" value="TreeGrafter"/>
</dbReference>
<dbReference type="InterPro" id="IPR001130">
    <property type="entry name" value="TatD-like"/>
</dbReference>
<dbReference type="GO" id="GO:0016788">
    <property type="term" value="F:hydrolase activity, acting on ester bonds"/>
    <property type="evidence" value="ECO:0007669"/>
    <property type="project" value="InterPro"/>
</dbReference>
<dbReference type="CDD" id="cd01310">
    <property type="entry name" value="TatD_DNAse"/>
    <property type="match status" value="1"/>
</dbReference>
<evidence type="ECO:0000256" key="1">
    <source>
        <dbReference type="ARBA" id="ARBA00022723"/>
    </source>
</evidence>
<evidence type="ECO:0000256" key="2">
    <source>
        <dbReference type="ARBA" id="ARBA00022801"/>
    </source>
</evidence>
<dbReference type="PIRSF" id="PIRSF005902">
    <property type="entry name" value="DNase_TatD"/>
    <property type="match status" value="1"/>
</dbReference>
<dbReference type="NCBIfam" id="TIGR00010">
    <property type="entry name" value="YchF/TatD family DNA exonuclease"/>
    <property type="match status" value="1"/>
</dbReference>
<protein>
    <submittedName>
        <fullName evidence="4">TatD family hydrolase</fullName>
    </submittedName>
</protein>
<evidence type="ECO:0000313" key="4">
    <source>
        <dbReference type="EMBL" id="KKQ23117.1"/>
    </source>
</evidence>
<dbReference type="PANTHER" id="PTHR46124:SF2">
    <property type="entry name" value="D-AMINOACYL-TRNA DEACYLASE"/>
    <property type="match status" value="1"/>
</dbReference>
<proteinExistence type="predicted"/>
<feature type="binding site" evidence="3">
    <location>
        <position position="238"/>
    </location>
    <ligand>
        <name>a divalent metal cation</name>
        <dbReference type="ChEBI" id="CHEBI:60240"/>
        <label>1</label>
    </ligand>
</feature>
<dbReference type="InterPro" id="IPR015991">
    <property type="entry name" value="TatD/YcfH-like"/>
</dbReference>
<dbReference type="PANTHER" id="PTHR46124">
    <property type="entry name" value="D-AMINOACYL-TRNA DEACYLASE"/>
    <property type="match status" value="1"/>
</dbReference>
<dbReference type="GO" id="GO:0004536">
    <property type="term" value="F:DNA nuclease activity"/>
    <property type="evidence" value="ECO:0007669"/>
    <property type="project" value="InterPro"/>
</dbReference>
<dbReference type="InterPro" id="IPR032466">
    <property type="entry name" value="Metal_Hydrolase"/>
</dbReference>
<dbReference type="EMBL" id="LBSR01000004">
    <property type="protein sequence ID" value="KKQ23117.1"/>
    <property type="molecule type" value="Genomic_DNA"/>
</dbReference>
<dbReference type="Gene3D" id="3.20.20.140">
    <property type="entry name" value="Metal-dependent hydrolases"/>
    <property type="match status" value="1"/>
</dbReference>
<evidence type="ECO:0000256" key="3">
    <source>
        <dbReference type="PIRSR" id="PIRSR005902-1"/>
    </source>
</evidence>
<evidence type="ECO:0000313" key="5">
    <source>
        <dbReference type="Proteomes" id="UP000034044"/>
    </source>
</evidence>